<protein>
    <submittedName>
        <fullName evidence="6">Iron-siderophore ABC transporter substrate-binding protein</fullName>
    </submittedName>
</protein>
<reference evidence="6" key="1">
    <citation type="submission" date="2021-01" db="EMBL/GenBank/DDBJ databases">
        <title>KCTC 19127 draft genome.</title>
        <authorList>
            <person name="An D."/>
        </authorList>
    </citation>
    <scope>NUCLEOTIDE SEQUENCE</scope>
    <source>
        <strain evidence="6">KCTC 19127</strain>
    </source>
</reference>
<comment type="subcellular location">
    <subcellularLocation>
        <location evidence="1">Cell envelope</location>
    </subcellularLocation>
</comment>
<dbReference type="CDD" id="cd01146">
    <property type="entry name" value="FhuD"/>
    <property type="match status" value="1"/>
</dbReference>
<evidence type="ECO:0000313" key="7">
    <source>
        <dbReference type="Proteomes" id="UP000663801"/>
    </source>
</evidence>
<evidence type="ECO:0000256" key="2">
    <source>
        <dbReference type="ARBA" id="ARBA00008814"/>
    </source>
</evidence>
<dbReference type="Gene3D" id="3.40.50.1980">
    <property type="entry name" value="Nitrogenase molybdenum iron protein domain"/>
    <property type="match status" value="2"/>
</dbReference>
<dbReference type="AlphaFoldDB" id="A0A939C2R2"/>
<gene>
    <name evidence="6" type="ORF">JL107_10365</name>
</gene>
<evidence type="ECO:0000256" key="3">
    <source>
        <dbReference type="ARBA" id="ARBA00022448"/>
    </source>
</evidence>
<dbReference type="RefSeq" id="WP_205256945.1">
    <property type="nucleotide sequence ID" value="NZ_BAAAPV010000004.1"/>
</dbReference>
<organism evidence="6 7">
    <name type="scientific">Nakamurella flavida</name>
    <dbReference type="NCBI Taxonomy" id="363630"/>
    <lineage>
        <taxon>Bacteria</taxon>
        <taxon>Bacillati</taxon>
        <taxon>Actinomycetota</taxon>
        <taxon>Actinomycetes</taxon>
        <taxon>Nakamurellales</taxon>
        <taxon>Nakamurellaceae</taxon>
        <taxon>Nakamurella</taxon>
    </lineage>
</organism>
<evidence type="ECO:0000256" key="1">
    <source>
        <dbReference type="ARBA" id="ARBA00004196"/>
    </source>
</evidence>
<dbReference type="PROSITE" id="PS50983">
    <property type="entry name" value="FE_B12_PBP"/>
    <property type="match status" value="1"/>
</dbReference>
<comment type="similarity">
    <text evidence="2">Belongs to the bacterial solute-binding protein 8 family.</text>
</comment>
<dbReference type="GO" id="GO:1901678">
    <property type="term" value="P:iron coordination entity transport"/>
    <property type="evidence" value="ECO:0007669"/>
    <property type="project" value="UniProtKB-ARBA"/>
</dbReference>
<feature type="domain" description="Fe/B12 periplasmic-binding" evidence="5">
    <location>
        <begin position="18"/>
        <end position="277"/>
    </location>
</feature>
<keyword evidence="4" id="KW-0732">Signal</keyword>
<evidence type="ECO:0000256" key="4">
    <source>
        <dbReference type="ARBA" id="ARBA00022729"/>
    </source>
</evidence>
<sequence length="279" mass="29371">MEVVHDKGTTTIPSRPLRVVALDGSLVGAVAGLDVDVVGYTLDVPELPGYFQGDRTAGGVAVGTLAEPSIERIAALQPDLIVSSTVRHDALYPALSRIAPTVFTATTGPTWKDNIRLVAQALGRSRSAEEQLPAYEARARAVGAAIAAGSADPTISLVRFVGPGKPARLYGNASFPGIVLADAGLARPAVQDVDEFMVEISPEQIELAEGDRIFYTDPALDENASDTSMADFTGNDLWNRLTGEKTAVADDRWYSSVSVQGAHLILDDLAAAFGVDPQV</sequence>
<accession>A0A939C2R2</accession>
<dbReference type="PANTHER" id="PTHR30532">
    <property type="entry name" value="IRON III DICITRATE-BINDING PERIPLASMIC PROTEIN"/>
    <property type="match status" value="1"/>
</dbReference>
<dbReference type="GO" id="GO:0030288">
    <property type="term" value="C:outer membrane-bounded periplasmic space"/>
    <property type="evidence" value="ECO:0007669"/>
    <property type="project" value="TreeGrafter"/>
</dbReference>
<proteinExistence type="inferred from homology"/>
<dbReference type="Pfam" id="PF01497">
    <property type="entry name" value="Peripla_BP_2"/>
    <property type="match status" value="1"/>
</dbReference>
<dbReference type="Proteomes" id="UP000663801">
    <property type="component" value="Unassembled WGS sequence"/>
</dbReference>
<dbReference type="PANTHER" id="PTHR30532:SF25">
    <property type="entry name" value="IRON(III) DICITRATE-BINDING PERIPLASMIC PROTEIN"/>
    <property type="match status" value="1"/>
</dbReference>
<keyword evidence="7" id="KW-1185">Reference proteome</keyword>
<name>A0A939C2R2_9ACTN</name>
<comment type="caution">
    <text evidence="6">The sequence shown here is derived from an EMBL/GenBank/DDBJ whole genome shotgun (WGS) entry which is preliminary data.</text>
</comment>
<keyword evidence="3" id="KW-0813">Transport</keyword>
<dbReference type="InterPro" id="IPR002491">
    <property type="entry name" value="ABC_transptr_periplasmic_BD"/>
</dbReference>
<dbReference type="EMBL" id="JAERWL010000008">
    <property type="protein sequence ID" value="MBM9476850.1"/>
    <property type="molecule type" value="Genomic_DNA"/>
</dbReference>
<dbReference type="SUPFAM" id="SSF53807">
    <property type="entry name" value="Helical backbone' metal receptor"/>
    <property type="match status" value="1"/>
</dbReference>
<evidence type="ECO:0000313" key="6">
    <source>
        <dbReference type="EMBL" id="MBM9476850.1"/>
    </source>
</evidence>
<dbReference type="InterPro" id="IPR051313">
    <property type="entry name" value="Bact_iron-sidero_bind"/>
</dbReference>
<evidence type="ECO:0000259" key="5">
    <source>
        <dbReference type="PROSITE" id="PS50983"/>
    </source>
</evidence>